<dbReference type="EMBL" id="CP039690">
    <property type="protein sequence ID" value="QCI66364.1"/>
    <property type="molecule type" value="Genomic_DNA"/>
</dbReference>
<comment type="catalytic activity">
    <reaction evidence="8 9">
        <text>L-histidinol phosphate + 2-oxoglutarate = 3-(imidazol-4-yl)-2-oxopropyl phosphate + L-glutamate</text>
        <dbReference type="Rhea" id="RHEA:23744"/>
        <dbReference type="ChEBI" id="CHEBI:16810"/>
        <dbReference type="ChEBI" id="CHEBI:29985"/>
        <dbReference type="ChEBI" id="CHEBI:57766"/>
        <dbReference type="ChEBI" id="CHEBI:57980"/>
        <dbReference type="EC" id="2.6.1.9"/>
    </reaction>
</comment>
<dbReference type="InterPro" id="IPR004839">
    <property type="entry name" value="Aminotransferase_I/II_large"/>
</dbReference>
<name>A0A4D7AXT5_9HYPH</name>
<dbReference type="Gene3D" id="3.90.1150.10">
    <property type="entry name" value="Aspartate Aminotransferase, domain 1"/>
    <property type="match status" value="1"/>
</dbReference>
<keyword evidence="5 9" id="KW-0032">Aminotransferase</keyword>
<evidence type="ECO:0000256" key="2">
    <source>
        <dbReference type="ARBA" id="ARBA00005011"/>
    </source>
</evidence>
<keyword evidence="6 9" id="KW-0808">Transferase</keyword>
<evidence type="ECO:0000256" key="8">
    <source>
        <dbReference type="ARBA" id="ARBA00047481"/>
    </source>
</evidence>
<gene>
    <name evidence="9" type="primary">hisC</name>
    <name evidence="11" type="ORF">E8M01_20350</name>
</gene>
<evidence type="ECO:0000313" key="11">
    <source>
        <dbReference type="EMBL" id="QCI66364.1"/>
    </source>
</evidence>
<organism evidence="11 12">
    <name type="scientific">Phreatobacter stygius</name>
    <dbReference type="NCBI Taxonomy" id="1940610"/>
    <lineage>
        <taxon>Bacteria</taxon>
        <taxon>Pseudomonadati</taxon>
        <taxon>Pseudomonadota</taxon>
        <taxon>Alphaproteobacteria</taxon>
        <taxon>Hyphomicrobiales</taxon>
        <taxon>Phreatobacteraceae</taxon>
        <taxon>Phreatobacter</taxon>
    </lineage>
</organism>
<dbReference type="Proteomes" id="UP000298781">
    <property type="component" value="Chromosome"/>
</dbReference>
<dbReference type="UniPathway" id="UPA00031">
    <property type="reaction ID" value="UER00012"/>
</dbReference>
<comment type="cofactor">
    <cofactor evidence="1 9">
        <name>pyridoxal 5'-phosphate</name>
        <dbReference type="ChEBI" id="CHEBI:597326"/>
    </cofactor>
</comment>
<evidence type="ECO:0000313" key="12">
    <source>
        <dbReference type="Proteomes" id="UP000298781"/>
    </source>
</evidence>
<dbReference type="PANTHER" id="PTHR43643:SF3">
    <property type="entry name" value="HISTIDINOL-PHOSPHATE AMINOTRANSFERASE"/>
    <property type="match status" value="1"/>
</dbReference>
<evidence type="ECO:0000256" key="9">
    <source>
        <dbReference type="HAMAP-Rule" id="MF_01023"/>
    </source>
</evidence>
<keyword evidence="9" id="KW-0028">Amino-acid biosynthesis</keyword>
<dbReference type="InterPro" id="IPR001917">
    <property type="entry name" value="Aminotrans_II_pyridoxalP_BS"/>
</dbReference>
<dbReference type="InterPro" id="IPR015422">
    <property type="entry name" value="PyrdxlP-dep_Trfase_small"/>
</dbReference>
<dbReference type="AlphaFoldDB" id="A0A4D7AXT5"/>
<evidence type="ECO:0000256" key="4">
    <source>
        <dbReference type="ARBA" id="ARBA00011738"/>
    </source>
</evidence>
<evidence type="ECO:0000256" key="7">
    <source>
        <dbReference type="ARBA" id="ARBA00022898"/>
    </source>
</evidence>
<dbReference type="InterPro" id="IPR015424">
    <property type="entry name" value="PyrdxlP-dep_Trfase"/>
</dbReference>
<evidence type="ECO:0000256" key="6">
    <source>
        <dbReference type="ARBA" id="ARBA00022679"/>
    </source>
</evidence>
<dbReference type="PROSITE" id="PS00599">
    <property type="entry name" value="AA_TRANSFER_CLASS_2"/>
    <property type="match status" value="1"/>
</dbReference>
<dbReference type="SUPFAM" id="SSF53383">
    <property type="entry name" value="PLP-dependent transferases"/>
    <property type="match status" value="1"/>
</dbReference>
<comment type="subunit">
    <text evidence="4 9">Homodimer.</text>
</comment>
<reference evidence="11 12" key="1">
    <citation type="submission" date="2019-04" db="EMBL/GenBank/DDBJ databases">
        <title>Phreatobacter aquaticus sp. nov.</title>
        <authorList>
            <person name="Choi A."/>
        </authorList>
    </citation>
    <scope>NUCLEOTIDE SEQUENCE [LARGE SCALE GENOMIC DNA]</scope>
    <source>
        <strain evidence="11 12">KCTC 52518</strain>
    </source>
</reference>
<feature type="modified residue" description="N6-(pyridoxal phosphate)lysine" evidence="9">
    <location>
        <position position="225"/>
    </location>
</feature>
<feature type="domain" description="Aminotransferase class I/classII large" evidence="10">
    <location>
        <begin position="35"/>
        <end position="362"/>
    </location>
</feature>
<keyword evidence="9" id="KW-0368">Histidine biosynthesis</keyword>
<dbReference type="InterPro" id="IPR015421">
    <property type="entry name" value="PyrdxlP-dep_Trfase_major"/>
</dbReference>
<dbReference type="CDD" id="cd00609">
    <property type="entry name" value="AAT_like"/>
    <property type="match status" value="1"/>
</dbReference>
<comment type="similarity">
    <text evidence="3 9">Belongs to the class-II pyridoxal-phosphate-dependent aminotransferase family. Histidinol-phosphate aminotransferase subfamily.</text>
</comment>
<dbReference type="InterPro" id="IPR050106">
    <property type="entry name" value="HistidinolP_aminotransfase"/>
</dbReference>
<dbReference type="HAMAP" id="MF_01023">
    <property type="entry name" value="HisC_aminotrans_2"/>
    <property type="match status" value="1"/>
</dbReference>
<dbReference type="Pfam" id="PF00155">
    <property type="entry name" value="Aminotran_1_2"/>
    <property type="match status" value="1"/>
</dbReference>
<keyword evidence="7 9" id="KW-0663">Pyridoxal phosphate</keyword>
<sequence length="370" mass="39397">METRLNRNGTVFERQSIAEMAGYVPGAQPDGLVVAKLNTNENPFPPAPAVMAALRDIPADALRRYPDPVARGFRQAAAALHGVAPEHIIATNGGDELLRLAFTTFLDPGGTVGIAEPSYSLYPVLAAIQDCRLCRAPLADDWSLASGSAAVWNAAGARLAILVNPHAPSGRLSSAAELAAVAAAFRGVLLIDEAYVDFVDPARGHDTLALIRDLPNVLLLRTMSKGYSLAGLRFAYGIGAAPLIAPMLTKTKDSYNVDAISQRLAETALRHHGHAAEGWATIRAERARLARELGARGFDCAASETNFLLATAAHETAGGAEALYRGLAARGIFVRWFDQDRLRHRLRITIGTPDENDALLAAVDALSRQA</sequence>
<comment type="pathway">
    <text evidence="2 9">Amino-acid biosynthesis; L-histidine biosynthesis; L-histidine from 5-phospho-alpha-D-ribose 1-diphosphate: step 7/9.</text>
</comment>
<dbReference type="GO" id="GO:0004400">
    <property type="term" value="F:histidinol-phosphate transaminase activity"/>
    <property type="evidence" value="ECO:0007669"/>
    <property type="project" value="UniProtKB-UniRule"/>
</dbReference>
<evidence type="ECO:0000256" key="5">
    <source>
        <dbReference type="ARBA" id="ARBA00022576"/>
    </source>
</evidence>
<keyword evidence="12" id="KW-1185">Reference proteome</keyword>
<protein>
    <recommendedName>
        <fullName evidence="9">Histidinol-phosphate aminotransferase</fullName>
        <ecNumber evidence="9">2.6.1.9</ecNumber>
    </recommendedName>
    <alternativeName>
        <fullName evidence="9">Imidazole acetol-phosphate transaminase</fullName>
    </alternativeName>
</protein>
<evidence type="ECO:0000256" key="1">
    <source>
        <dbReference type="ARBA" id="ARBA00001933"/>
    </source>
</evidence>
<dbReference type="PANTHER" id="PTHR43643">
    <property type="entry name" value="HISTIDINOL-PHOSPHATE AMINOTRANSFERASE 2"/>
    <property type="match status" value="1"/>
</dbReference>
<dbReference type="GO" id="GO:0000105">
    <property type="term" value="P:L-histidine biosynthetic process"/>
    <property type="evidence" value="ECO:0007669"/>
    <property type="project" value="UniProtKB-UniRule"/>
</dbReference>
<proteinExistence type="inferred from homology"/>
<evidence type="ECO:0000256" key="3">
    <source>
        <dbReference type="ARBA" id="ARBA00007970"/>
    </source>
</evidence>
<accession>A0A4D7AXT5</accession>
<dbReference type="InterPro" id="IPR005861">
    <property type="entry name" value="HisP_aminotrans"/>
</dbReference>
<evidence type="ECO:0000259" key="10">
    <source>
        <dbReference type="Pfam" id="PF00155"/>
    </source>
</evidence>
<dbReference type="EC" id="2.6.1.9" evidence="9"/>
<dbReference type="Gene3D" id="3.40.640.10">
    <property type="entry name" value="Type I PLP-dependent aspartate aminotransferase-like (Major domain)"/>
    <property type="match status" value="1"/>
</dbReference>
<dbReference type="GO" id="GO:0030170">
    <property type="term" value="F:pyridoxal phosphate binding"/>
    <property type="evidence" value="ECO:0007669"/>
    <property type="project" value="InterPro"/>
</dbReference>
<dbReference type="KEGG" id="pstg:E8M01_20350"/>
<dbReference type="OrthoDB" id="9809616at2"/>